<dbReference type="AlphaFoldDB" id="A0A1K2I298"/>
<evidence type="ECO:0000313" key="2">
    <source>
        <dbReference type="Proteomes" id="UP000183447"/>
    </source>
</evidence>
<reference evidence="1 2" key="1">
    <citation type="submission" date="2016-11" db="EMBL/GenBank/DDBJ databases">
        <authorList>
            <person name="Jaros S."/>
            <person name="Januszkiewicz K."/>
            <person name="Wedrychowicz H."/>
        </authorList>
    </citation>
    <scope>NUCLEOTIDE SEQUENCE [LARGE SCALE GENOMIC DNA]</scope>
    <source>
        <strain evidence="1 2">ATCC 23634</strain>
    </source>
</reference>
<organism evidence="1 2">
    <name type="scientific">Devosia enhydra</name>
    <dbReference type="NCBI Taxonomy" id="665118"/>
    <lineage>
        <taxon>Bacteria</taxon>
        <taxon>Pseudomonadati</taxon>
        <taxon>Pseudomonadota</taxon>
        <taxon>Alphaproteobacteria</taxon>
        <taxon>Hyphomicrobiales</taxon>
        <taxon>Devosiaceae</taxon>
        <taxon>Devosia</taxon>
    </lineage>
</organism>
<dbReference type="RefSeq" id="WP_143145881.1">
    <property type="nucleotide sequence ID" value="NZ_FPKU01000003.1"/>
</dbReference>
<dbReference type="OrthoDB" id="7916629at2"/>
<gene>
    <name evidence="1" type="ORF">SAMN02983003_3638</name>
</gene>
<protein>
    <submittedName>
        <fullName evidence="1">Uncharacterized protein</fullName>
    </submittedName>
</protein>
<dbReference type="EMBL" id="FPKU01000003">
    <property type="protein sequence ID" value="SFZ86456.1"/>
    <property type="molecule type" value="Genomic_DNA"/>
</dbReference>
<name>A0A1K2I298_9HYPH</name>
<dbReference type="Proteomes" id="UP000183447">
    <property type="component" value="Unassembled WGS sequence"/>
</dbReference>
<keyword evidence="2" id="KW-1185">Reference proteome</keyword>
<evidence type="ECO:0000313" key="1">
    <source>
        <dbReference type="EMBL" id="SFZ86456.1"/>
    </source>
</evidence>
<accession>A0A1K2I298</accession>
<sequence length="71" mass="7417">MQHSYPAPQTGKPTAIEVDGEPLGVVLPSDKGFRFLAVRFNAFAIDGQTFASIEDARSAASRAIGGAEIAP</sequence>
<proteinExistence type="predicted"/>